<sequence length="45" mass="4737">MAAGRRHTVGLKSDGTVVAVGDNEYGQCDVSGWRSIQLPGNSFSI</sequence>
<name>A0ABX7FXT8_BRECH</name>
<dbReference type="RefSeq" id="WP_203357592.1">
    <property type="nucleotide sequence ID" value="NZ_CP069127.1"/>
</dbReference>
<evidence type="ECO:0008006" key="3">
    <source>
        <dbReference type="Google" id="ProtNLM"/>
    </source>
</evidence>
<organism evidence="1 2">
    <name type="scientific">Brevibacillus choshinensis</name>
    <dbReference type="NCBI Taxonomy" id="54911"/>
    <lineage>
        <taxon>Bacteria</taxon>
        <taxon>Bacillati</taxon>
        <taxon>Bacillota</taxon>
        <taxon>Bacilli</taxon>
        <taxon>Bacillales</taxon>
        <taxon>Paenibacillaceae</taxon>
        <taxon>Brevibacillus</taxon>
    </lineage>
</organism>
<dbReference type="SUPFAM" id="SSF50985">
    <property type="entry name" value="RCC1/BLIP-II"/>
    <property type="match status" value="1"/>
</dbReference>
<evidence type="ECO:0000313" key="2">
    <source>
        <dbReference type="Proteomes" id="UP000596248"/>
    </source>
</evidence>
<dbReference type="EMBL" id="CP069127">
    <property type="protein sequence ID" value="QRG70625.1"/>
    <property type="molecule type" value="Genomic_DNA"/>
</dbReference>
<dbReference type="Gene3D" id="2.130.10.30">
    <property type="entry name" value="Regulator of chromosome condensation 1/beta-lactamase-inhibitor protein II"/>
    <property type="match status" value="1"/>
</dbReference>
<dbReference type="InterPro" id="IPR009091">
    <property type="entry name" value="RCC1/BLIP-II"/>
</dbReference>
<accession>A0ABX7FXT8</accession>
<dbReference type="Proteomes" id="UP000596248">
    <property type="component" value="Chromosome"/>
</dbReference>
<gene>
    <name evidence="1" type="ORF">JNE38_16075</name>
</gene>
<evidence type="ECO:0000313" key="1">
    <source>
        <dbReference type="EMBL" id="QRG70625.1"/>
    </source>
</evidence>
<dbReference type="Pfam" id="PF13540">
    <property type="entry name" value="RCC1_2"/>
    <property type="match status" value="1"/>
</dbReference>
<proteinExistence type="predicted"/>
<protein>
    <recommendedName>
        <fullName evidence="3">RCC1 repeat protein</fullName>
    </recommendedName>
</protein>
<keyword evidence="2" id="KW-1185">Reference proteome</keyword>
<reference evidence="1 2" key="1">
    <citation type="submission" date="2021-01" db="EMBL/GenBank/DDBJ databases">
        <title>Identification of strong promoters based on the transcriptome of Brevibacillus choshinensis.</title>
        <authorList>
            <person name="Yao D."/>
            <person name="Zhang K."/>
            <person name="Wu J."/>
        </authorList>
    </citation>
    <scope>NUCLEOTIDE SEQUENCE [LARGE SCALE GENOMIC DNA]</scope>
    <source>
        <strain evidence="1 2">HPD31-SP3</strain>
    </source>
</reference>